<dbReference type="GO" id="GO:0005525">
    <property type="term" value="F:GTP binding"/>
    <property type="evidence" value="ECO:0007669"/>
    <property type="project" value="UniProtKB-KW"/>
</dbReference>
<dbReference type="InterPro" id="IPR009000">
    <property type="entry name" value="Transl_B-barrel_sf"/>
</dbReference>
<dbReference type="PRINTS" id="PR00315">
    <property type="entry name" value="ELONGATNFCT"/>
</dbReference>
<dbReference type="InterPro" id="IPR005225">
    <property type="entry name" value="Small_GTP-bd"/>
</dbReference>
<keyword evidence="5" id="KW-0496">Mitochondrion</keyword>
<dbReference type="NCBIfam" id="TIGR00231">
    <property type="entry name" value="small_GTP"/>
    <property type="match status" value="1"/>
</dbReference>
<dbReference type="CDD" id="cd03699">
    <property type="entry name" value="EF4_II"/>
    <property type="match status" value="1"/>
</dbReference>
<dbReference type="GO" id="GO:0003924">
    <property type="term" value="F:GTPase activity"/>
    <property type="evidence" value="ECO:0007669"/>
    <property type="project" value="InterPro"/>
</dbReference>
<dbReference type="Proteomes" id="UP000095283">
    <property type="component" value="Unplaced"/>
</dbReference>
<dbReference type="GO" id="GO:0005739">
    <property type="term" value="C:mitochondrion"/>
    <property type="evidence" value="ECO:0007669"/>
    <property type="project" value="TreeGrafter"/>
</dbReference>
<evidence type="ECO:0000313" key="9">
    <source>
        <dbReference type="Proteomes" id="UP000095283"/>
    </source>
</evidence>
<keyword evidence="9" id="KW-1185">Reference proteome</keyword>
<dbReference type="SUPFAM" id="SSF50447">
    <property type="entry name" value="Translation proteins"/>
    <property type="match status" value="1"/>
</dbReference>
<dbReference type="PANTHER" id="PTHR43512">
    <property type="entry name" value="TRANSLATION FACTOR GUF1-RELATED"/>
    <property type="match status" value="1"/>
</dbReference>
<dbReference type="FunFam" id="3.30.70.870:FF:000004">
    <property type="entry name" value="Translation factor GUF1, mitochondrial"/>
    <property type="match status" value="1"/>
</dbReference>
<dbReference type="WBParaSite" id="Hba_14035">
    <property type="protein sequence ID" value="Hba_14035"/>
    <property type="gene ID" value="Hba_14035"/>
</dbReference>
<dbReference type="InterPro" id="IPR027417">
    <property type="entry name" value="P-loop_NTPase"/>
</dbReference>
<dbReference type="GO" id="GO:0045727">
    <property type="term" value="P:positive regulation of translation"/>
    <property type="evidence" value="ECO:0007669"/>
    <property type="project" value="TreeGrafter"/>
</dbReference>
<keyword evidence="2" id="KW-0547">Nucleotide-binding</keyword>
<evidence type="ECO:0000313" key="10">
    <source>
        <dbReference type="WBParaSite" id="Hba_14035"/>
    </source>
</evidence>
<dbReference type="Pfam" id="PF00679">
    <property type="entry name" value="EFG_C"/>
    <property type="match status" value="1"/>
</dbReference>
<evidence type="ECO:0000256" key="6">
    <source>
        <dbReference type="ARBA" id="ARBA00023134"/>
    </source>
</evidence>
<dbReference type="InterPro" id="IPR000640">
    <property type="entry name" value="EFG_V-like"/>
</dbReference>
<dbReference type="InterPro" id="IPR000795">
    <property type="entry name" value="T_Tr_GTP-bd_dom"/>
</dbReference>
<dbReference type="Gene3D" id="3.40.50.300">
    <property type="entry name" value="P-loop containing nucleotide triphosphate hydrolases"/>
    <property type="match status" value="1"/>
</dbReference>
<dbReference type="InterPro" id="IPR031157">
    <property type="entry name" value="G_TR_CS"/>
</dbReference>
<name>A0A1I7X8Y4_HETBA</name>
<dbReference type="InterPro" id="IPR035647">
    <property type="entry name" value="EFG_III/V"/>
</dbReference>
<evidence type="ECO:0000256" key="7">
    <source>
        <dbReference type="ARBA" id="ARBA00023136"/>
    </source>
</evidence>
<dbReference type="PANTHER" id="PTHR43512:SF7">
    <property type="entry name" value="TRANSLATION FACTOR GUF1, MITOCHONDRIAL"/>
    <property type="match status" value="1"/>
</dbReference>
<dbReference type="SMART" id="SM00838">
    <property type="entry name" value="EFG_C"/>
    <property type="match status" value="1"/>
</dbReference>
<evidence type="ECO:0000256" key="5">
    <source>
        <dbReference type="ARBA" id="ARBA00023128"/>
    </source>
</evidence>
<organism evidence="9 10">
    <name type="scientific">Heterorhabditis bacteriophora</name>
    <name type="common">Entomopathogenic nematode worm</name>
    <dbReference type="NCBI Taxonomy" id="37862"/>
    <lineage>
        <taxon>Eukaryota</taxon>
        <taxon>Metazoa</taxon>
        <taxon>Ecdysozoa</taxon>
        <taxon>Nematoda</taxon>
        <taxon>Chromadorea</taxon>
        <taxon>Rhabditida</taxon>
        <taxon>Rhabditina</taxon>
        <taxon>Rhabditomorpha</taxon>
        <taxon>Strongyloidea</taxon>
        <taxon>Heterorhabditidae</taxon>
        <taxon>Heterorhabditis</taxon>
    </lineage>
</organism>
<dbReference type="InterPro" id="IPR004161">
    <property type="entry name" value="EFTu-like_2"/>
</dbReference>
<dbReference type="AlphaFoldDB" id="A0A1I7X8Y4"/>
<keyword evidence="3" id="KW-0999">Mitochondrion inner membrane</keyword>
<dbReference type="Pfam" id="PF00009">
    <property type="entry name" value="GTP_EFTU"/>
    <property type="match status" value="1"/>
</dbReference>
<keyword evidence="6" id="KW-0342">GTP-binding</keyword>
<dbReference type="FunFam" id="2.40.30.10:FF:000015">
    <property type="entry name" value="Translation factor GUF1, mitochondrial"/>
    <property type="match status" value="1"/>
</dbReference>
<keyword evidence="4" id="KW-0378">Hydrolase</keyword>
<comment type="similarity">
    <text evidence="1">Belongs to the TRAFAC class translation factor GTPase superfamily. Classic translation factor GTPase family. LepA subfamily.</text>
</comment>
<dbReference type="Gene3D" id="2.40.30.10">
    <property type="entry name" value="Translation factors"/>
    <property type="match status" value="1"/>
</dbReference>
<dbReference type="Pfam" id="PF03144">
    <property type="entry name" value="GTP_EFTU_D2"/>
    <property type="match status" value="1"/>
</dbReference>
<dbReference type="PROSITE" id="PS51722">
    <property type="entry name" value="G_TR_2"/>
    <property type="match status" value="1"/>
</dbReference>
<keyword evidence="7" id="KW-0472">Membrane</keyword>
<reference evidence="10" key="1">
    <citation type="submission" date="2016-11" db="UniProtKB">
        <authorList>
            <consortium name="WormBaseParasite"/>
        </authorList>
    </citation>
    <scope>IDENTIFICATION</scope>
</reference>
<evidence type="ECO:0000256" key="4">
    <source>
        <dbReference type="ARBA" id="ARBA00022801"/>
    </source>
</evidence>
<proteinExistence type="inferred from homology"/>
<dbReference type="Gene3D" id="3.30.70.870">
    <property type="entry name" value="Elongation Factor G (Translational Gtpase), domain 3"/>
    <property type="match status" value="1"/>
</dbReference>
<dbReference type="InterPro" id="IPR006297">
    <property type="entry name" value="EF-4"/>
</dbReference>
<dbReference type="PROSITE" id="PS00301">
    <property type="entry name" value="G_TR_1"/>
    <property type="match status" value="1"/>
</dbReference>
<protein>
    <submittedName>
        <fullName evidence="10">Tr-type G domain-containing protein</fullName>
    </submittedName>
</protein>
<evidence type="ECO:0000259" key="8">
    <source>
        <dbReference type="PROSITE" id="PS51722"/>
    </source>
</evidence>
<evidence type="ECO:0000256" key="2">
    <source>
        <dbReference type="ARBA" id="ARBA00022741"/>
    </source>
</evidence>
<accession>A0A1I7X8Y4</accession>
<evidence type="ECO:0000256" key="1">
    <source>
        <dbReference type="ARBA" id="ARBA00005454"/>
    </source>
</evidence>
<dbReference type="Gene3D" id="3.30.70.240">
    <property type="match status" value="1"/>
</dbReference>
<dbReference type="SUPFAM" id="SSF52540">
    <property type="entry name" value="P-loop containing nucleoside triphosphate hydrolases"/>
    <property type="match status" value="1"/>
</dbReference>
<dbReference type="CDD" id="cd03709">
    <property type="entry name" value="lepA_C"/>
    <property type="match status" value="1"/>
</dbReference>
<feature type="domain" description="Tr-type G" evidence="8">
    <location>
        <begin position="1"/>
        <end position="140"/>
    </location>
</feature>
<dbReference type="InterPro" id="IPR035654">
    <property type="entry name" value="LepA_IV"/>
</dbReference>
<evidence type="ECO:0000256" key="3">
    <source>
        <dbReference type="ARBA" id="ARBA00022792"/>
    </source>
</evidence>
<dbReference type="GO" id="GO:0097177">
    <property type="term" value="F:mitochondrial ribosome binding"/>
    <property type="evidence" value="ECO:0007669"/>
    <property type="project" value="TreeGrafter"/>
</dbReference>
<dbReference type="SUPFAM" id="SSF54980">
    <property type="entry name" value="EF-G C-terminal domain-like"/>
    <property type="match status" value="2"/>
</dbReference>
<sequence length="613" mass="68731">MLDRLPVERERGITVKAQTAALPYKGYLLNLIDTPGHVDFSAEVSRSLAVCDGIILLIAANQGVQAQTIANFWLAFERNITMLPMINKIDLSGANITKVEAQLKTLFEFDPDESLKISAKSGFNVDKIFDIIIDRIPPPNCLREAPFKAFIFDSLFDHFRGAIAFVLVKEGGVRKGQKIRSFHNGKEYDVSEVGVMRPDMTPCTALYAGQVGYIICNMRTVKESAVGETLFTGESESTICPFPGFKSVKPTIYAGLFPLESVDYENLKQAVERLCLNDPSVVISPESSPALGLGWRVGFLGILHMEVFGARLDQEYGASVILSQPSVEYKAIVKVHRRIFADNATIRKKRYNGQSEIYIVDASRFPDEYDIEKFLEPMVKVRIVVPSELMGAVNGLCVESRGERGDINSIDEDRLMINWRLPLAEDIYLVNLIVVVDFFERLKRLTSGYASFDYEHDGYNETQLIKLSITINGKEYYCFVYVEKLRQLLACVGSSTKPLSQITIQPMKRDFTQLLKGNFGGGGADDHLVLYFCNLSLLMRRHCVHGYNIIISLLMLEDTVVKDNLRRDLLFMCLVGGLHNGPDSQSKDKLFGHGITPIPELDEGYLKLTCNYS</sequence>